<organism evidence="2 3">
    <name type="scientific">Candidatus Raymondbacteria bacterium RIFOXYD12_FULL_49_13</name>
    <dbReference type="NCBI Taxonomy" id="1817890"/>
    <lineage>
        <taxon>Bacteria</taxon>
        <taxon>Raymondiibacteriota</taxon>
    </lineage>
</organism>
<feature type="transmembrane region" description="Helical" evidence="1">
    <location>
        <begin position="191"/>
        <end position="209"/>
    </location>
</feature>
<dbReference type="AlphaFoldDB" id="A0A1F7F555"/>
<sequence>MKARVTEHLLSFVLVALVLICALFILKSRQDTARTASLSGIRDYTSLSFMDYDDPFQRALLRDVMDIYFPGSHDRNDSLVTAALRYRQEAFNRSVQTSDMREELSAAKAVQLFGMYLKFLFVYVLVMAISWYGVQTLAVWRFVAERREPIPGRRVRQYFLRALSIGASLVLFSPAYVIAYSVRTEFNTDTLFFMVLLGVVSNGLLMTYANKFHAFLTAESRKGYVETALAKNLRNTWDTRTGISLAAIVRPLKRFDGHVFNHIFMNARVQYFSTIKEQASFLITGLIIIEMALNIHGHFSYEMLRQLLYGNYDIVIAIILGIFFTVKATEMAADYLAHKEWLKYENH</sequence>
<feature type="transmembrane region" description="Helical" evidence="1">
    <location>
        <begin position="120"/>
        <end position="143"/>
    </location>
</feature>
<protein>
    <recommendedName>
        <fullName evidence="4">ABC transmembrane type-1 domain-containing protein</fullName>
    </recommendedName>
</protein>
<feature type="transmembrane region" description="Helical" evidence="1">
    <location>
        <begin position="307"/>
        <end position="326"/>
    </location>
</feature>
<proteinExistence type="predicted"/>
<accession>A0A1F7F555</accession>
<dbReference type="Proteomes" id="UP000179243">
    <property type="component" value="Unassembled WGS sequence"/>
</dbReference>
<feature type="transmembrane region" description="Helical" evidence="1">
    <location>
        <begin position="9"/>
        <end position="26"/>
    </location>
</feature>
<feature type="transmembrane region" description="Helical" evidence="1">
    <location>
        <begin position="158"/>
        <end position="179"/>
    </location>
</feature>
<evidence type="ECO:0000256" key="1">
    <source>
        <dbReference type="SAM" id="Phobius"/>
    </source>
</evidence>
<reference evidence="2 3" key="1">
    <citation type="journal article" date="2016" name="Nat. Commun.">
        <title>Thousands of microbial genomes shed light on interconnected biogeochemical processes in an aquifer system.</title>
        <authorList>
            <person name="Anantharaman K."/>
            <person name="Brown C.T."/>
            <person name="Hug L.A."/>
            <person name="Sharon I."/>
            <person name="Castelle C.J."/>
            <person name="Probst A.J."/>
            <person name="Thomas B.C."/>
            <person name="Singh A."/>
            <person name="Wilkins M.J."/>
            <person name="Karaoz U."/>
            <person name="Brodie E.L."/>
            <person name="Williams K.H."/>
            <person name="Hubbard S.S."/>
            <person name="Banfield J.F."/>
        </authorList>
    </citation>
    <scope>NUCLEOTIDE SEQUENCE [LARGE SCALE GENOMIC DNA]</scope>
</reference>
<evidence type="ECO:0000313" key="3">
    <source>
        <dbReference type="Proteomes" id="UP000179243"/>
    </source>
</evidence>
<gene>
    <name evidence="2" type="ORF">A2519_08920</name>
</gene>
<comment type="caution">
    <text evidence="2">The sequence shown here is derived from an EMBL/GenBank/DDBJ whole genome shotgun (WGS) entry which is preliminary data.</text>
</comment>
<evidence type="ECO:0008006" key="4">
    <source>
        <dbReference type="Google" id="ProtNLM"/>
    </source>
</evidence>
<name>A0A1F7F555_UNCRA</name>
<keyword evidence="1" id="KW-0472">Membrane</keyword>
<dbReference type="EMBL" id="MFYX01000121">
    <property type="protein sequence ID" value="OGK01646.1"/>
    <property type="molecule type" value="Genomic_DNA"/>
</dbReference>
<evidence type="ECO:0000313" key="2">
    <source>
        <dbReference type="EMBL" id="OGK01646.1"/>
    </source>
</evidence>
<keyword evidence="1" id="KW-1133">Transmembrane helix</keyword>
<keyword evidence="1" id="KW-0812">Transmembrane</keyword>